<dbReference type="Gene3D" id="2.40.170.20">
    <property type="entry name" value="TonB-dependent receptor, beta-barrel domain"/>
    <property type="match status" value="1"/>
</dbReference>
<dbReference type="OrthoDB" id="603275at2"/>
<dbReference type="SUPFAM" id="SSF49464">
    <property type="entry name" value="Carboxypeptidase regulatory domain-like"/>
    <property type="match status" value="1"/>
</dbReference>
<dbReference type="InterPro" id="IPR036942">
    <property type="entry name" value="Beta-barrel_TonB_sf"/>
</dbReference>
<evidence type="ECO:0000256" key="3">
    <source>
        <dbReference type="ARBA" id="ARBA00023237"/>
    </source>
</evidence>
<reference evidence="4 5" key="1">
    <citation type="submission" date="2018-11" db="EMBL/GenBank/DDBJ databases">
        <title>Flavobacterium sp. nov., YIM 102701-2 draft genome.</title>
        <authorList>
            <person name="Li G."/>
            <person name="Jiang Y."/>
        </authorList>
    </citation>
    <scope>NUCLEOTIDE SEQUENCE [LARGE SCALE GENOMIC DNA]</scope>
    <source>
        <strain evidence="4 5">YIM 102701-2</strain>
    </source>
</reference>
<dbReference type="Pfam" id="PF13620">
    <property type="entry name" value="CarboxypepD_reg"/>
    <property type="match status" value="1"/>
</dbReference>
<dbReference type="InterPro" id="IPR008969">
    <property type="entry name" value="CarboxyPept-like_regulatory"/>
</dbReference>
<organism evidence="4 5">
    <name type="scientific">Paenimyroides tangerinum</name>
    <dbReference type="NCBI Taxonomy" id="2488728"/>
    <lineage>
        <taxon>Bacteria</taxon>
        <taxon>Pseudomonadati</taxon>
        <taxon>Bacteroidota</taxon>
        <taxon>Flavobacteriia</taxon>
        <taxon>Flavobacteriales</taxon>
        <taxon>Flavobacteriaceae</taxon>
        <taxon>Paenimyroides</taxon>
    </lineage>
</organism>
<evidence type="ECO:0000256" key="2">
    <source>
        <dbReference type="ARBA" id="ARBA00023136"/>
    </source>
</evidence>
<dbReference type="EMBL" id="RQVQ01000017">
    <property type="protein sequence ID" value="RRJ90342.1"/>
    <property type="molecule type" value="Genomic_DNA"/>
</dbReference>
<dbReference type="SUPFAM" id="SSF56935">
    <property type="entry name" value="Porins"/>
    <property type="match status" value="1"/>
</dbReference>
<proteinExistence type="predicted"/>
<dbReference type="AlphaFoldDB" id="A0A3P3W5G8"/>
<keyword evidence="2" id="KW-0472">Membrane</keyword>
<evidence type="ECO:0000256" key="1">
    <source>
        <dbReference type="ARBA" id="ARBA00004442"/>
    </source>
</evidence>
<evidence type="ECO:0008006" key="6">
    <source>
        <dbReference type="Google" id="ProtNLM"/>
    </source>
</evidence>
<dbReference type="Gene3D" id="2.60.40.1120">
    <property type="entry name" value="Carboxypeptidase-like, regulatory domain"/>
    <property type="match status" value="1"/>
</dbReference>
<keyword evidence="3" id="KW-0998">Cell outer membrane</keyword>
<evidence type="ECO:0000313" key="4">
    <source>
        <dbReference type="EMBL" id="RRJ90342.1"/>
    </source>
</evidence>
<dbReference type="GO" id="GO:0009279">
    <property type="term" value="C:cell outer membrane"/>
    <property type="evidence" value="ECO:0007669"/>
    <property type="project" value="UniProtKB-SubCell"/>
</dbReference>
<protein>
    <recommendedName>
        <fullName evidence="6">TonB-dependent receptor</fullName>
    </recommendedName>
</protein>
<sequence>MGRIIFIILTLLTTVPLLAQTEFKGTVSSMENEVLPNVSVIVKNTEDKILHFGFTKPNGEFSIAVNDLGTFVVEVNSLGYVKQIAQITIKAEDKKFTKNFVLEQSTEILEDMVIEIDNPIKLRGDTLVYDAKAFSTGREVVVEDLLKNIPGITVEKDGKIKFEDREIEKVMVDGDDFFNRGYSILTKNMPSKPLDKVEVLRHYSNNKLLKGVENSDAVALNLTIQDEYKSIWFGDLSLGYGIVTENRYQISGNLMNFGKKYKTFFTFGLNNIGYDNVGNIDDMFYNSSDMMSIGYGQQNRQQMYLSGGGTVLKDHRTRFNNAEMLSLNTIFPINPKMKLKLGGFLGYDELDAFRNSASFTQVGETSFENIEAEKFKSKLQKGYLNAFLTYDISKTKMLQIGSLFSFGNANNKNDLTFNGVSTLERLETKNMFFDAKATFTTKWKDKNAALVKARFFTNKIPQFYNINDYLMGDLFPYDVQSVRNDIQNNKTYGGIETDLKFKQKKDDLIEVKVGYEFSNQDLNTQFKLFTSDTQFIEPTDFQANINFQMHDFYAKSGYTWKWKKAQITANADVHQLFNTFSNSLHEQTTKGVFFVNPNVNAKWDINATNMLSGYYSYNFSNLDIQQVNDTYLLQSSRSFSKGVGEFNQLENSNASLNYSIRHYLNRFRFSFGITYSKQNDALAYRTSLEQNSSLSESFFIKGGDNYGLNTEANFYLRKLKSNLNLKFNASKGFSFNAINGSDLRKNVYESLRYNLAWRTNFKTAFNFHLGTEWTESKVQSPGFENTNLNGFSFLDLFYKLNDRLDVKAVTEHYYFGNLEKNQRDYFFLDIEATYKLKGDKYTIGLKANNVFNTEKFTTFNASDVGYSTTSYRLLPRYVLGSFKFRF</sequence>
<keyword evidence="5" id="KW-1185">Reference proteome</keyword>
<comment type="caution">
    <text evidence="4">The sequence shown here is derived from an EMBL/GenBank/DDBJ whole genome shotgun (WGS) entry which is preliminary data.</text>
</comment>
<gene>
    <name evidence="4" type="ORF">EG240_08810</name>
</gene>
<dbReference type="Proteomes" id="UP000275719">
    <property type="component" value="Unassembled WGS sequence"/>
</dbReference>
<dbReference type="RefSeq" id="WP_125019027.1">
    <property type="nucleotide sequence ID" value="NZ_RQVQ01000017.1"/>
</dbReference>
<comment type="subcellular location">
    <subcellularLocation>
        <location evidence="1">Cell outer membrane</location>
    </subcellularLocation>
</comment>
<name>A0A3P3W5G8_9FLAO</name>
<evidence type="ECO:0000313" key="5">
    <source>
        <dbReference type="Proteomes" id="UP000275719"/>
    </source>
</evidence>
<accession>A0A3P3W5G8</accession>